<dbReference type="EMBL" id="BDSP01000132">
    <property type="protein sequence ID" value="GAX18841.1"/>
    <property type="molecule type" value="Genomic_DNA"/>
</dbReference>
<dbReference type="Proteomes" id="UP000198406">
    <property type="component" value="Unassembled WGS sequence"/>
</dbReference>
<protein>
    <submittedName>
        <fullName evidence="1">Uncharacterized protein</fullName>
    </submittedName>
</protein>
<evidence type="ECO:0000313" key="2">
    <source>
        <dbReference type="Proteomes" id="UP000198406"/>
    </source>
</evidence>
<organism evidence="1 2">
    <name type="scientific">Fistulifera solaris</name>
    <name type="common">Oleaginous diatom</name>
    <dbReference type="NCBI Taxonomy" id="1519565"/>
    <lineage>
        <taxon>Eukaryota</taxon>
        <taxon>Sar</taxon>
        <taxon>Stramenopiles</taxon>
        <taxon>Ochrophyta</taxon>
        <taxon>Bacillariophyta</taxon>
        <taxon>Bacillariophyceae</taxon>
        <taxon>Bacillariophycidae</taxon>
        <taxon>Naviculales</taxon>
        <taxon>Naviculaceae</taxon>
        <taxon>Fistulifera</taxon>
    </lineage>
</organism>
<dbReference type="AlphaFoldDB" id="A0A1Z5JYL1"/>
<dbReference type="InParanoid" id="A0A1Z5JYL1"/>
<keyword evidence="2" id="KW-1185">Reference proteome</keyword>
<proteinExistence type="predicted"/>
<sequence>MSKENNDLGLLFGNIPLKKLDRTARWRDGGISPTCSFLREPLNLQEINQYNYHFAIQHQNGATTYVTPEGSGDVPDTFSDFLTLRFGDEGPTLHILGPTDVAITETLEYFSNLEDVRKRNCFLQFSSTHIPFQDSYYSCRVQAHCLERLFRAAPSREYRFHEITLTAEQLSVLATRPHPVRITFSEMRFEDEGTAFVDSLESRMSTFGSLTLEGLVLFSKNNVKRLLKVGTIEHLRLTCCSSSPNSDLPFSANVKSLGYEISSNEWLKHCEWNIVAHQFSLTIKYSSGAFPTEHFILFFRRLAELGHFTELNIQFEGTYCRFDSPVGVPDSVLETIIDAAVANFNLKTLALGGSLGDLTEPQLAKLFQRLKDHSGLRTVKISTSHKEVEPAFASLAELLSHNRNISVRDEYGRIYSDKSSIDRLYALNGFYRGSASFVTDPPPERLSLVMTALLIGALNSFQRSALLLANHTDVLHQLVQYARMDNEVDDDDLLAMNQDQKRQRTN</sequence>
<evidence type="ECO:0000313" key="1">
    <source>
        <dbReference type="EMBL" id="GAX18841.1"/>
    </source>
</evidence>
<name>A0A1Z5JYL1_FISSO</name>
<comment type="caution">
    <text evidence="1">The sequence shown here is derived from an EMBL/GenBank/DDBJ whole genome shotgun (WGS) entry which is preliminary data.</text>
</comment>
<dbReference type="OrthoDB" id="120976at2759"/>
<accession>A0A1Z5JYL1</accession>
<gene>
    <name evidence="1" type="ORF">FisN_26Hu143</name>
</gene>
<reference evidence="1 2" key="1">
    <citation type="journal article" date="2015" name="Plant Cell">
        <title>Oil accumulation by the oleaginous diatom Fistulifera solaris as revealed by the genome and transcriptome.</title>
        <authorList>
            <person name="Tanaka T."/>
            <person name="Maeda Y."/>
            <person name="Veluchamy A."/>
            <person name="Tanaka M."/>
            <person name="Abida H."/>
            <person name="Marechal E."/>
            <person name="Bowler C."/>
            <person name="Muto M."/>
            <person name="Sunaga Y."/>
            <person name="Tanaka M."/>
            <person name="Yoshino T."/>
            <person name="Taniguchi T."/>
            <person name="Fukuda Y."/>
            <person name="Nemoto M."/>
            <person name="Matsumoto M."/>
            <person name="Wong P.S."/>
            <person name="Aburatani S."/>
            <person name="Fujibuchi W."/>
        </authorList>
    </citation>
    <scope>NUCLEOTIDE SEQUENCE [LARGE SCALE GENOMIC DNA]</scope>
    <source>
        <strain evidence="1 2">JPCC DA0580</strain>
    </source>
</reference>